<evidence type="ECO:0008006" key="3">
    <source>
        <dbReference type="Google" id="ProtNLM"/>
    </source>
</evidence>
<comment type="caution">
    <text evidence="1">The sequence shown here is derived from an EMBL/GenBank/DDBJ whole genome shotgun (WGS) entry which is preliminary data.</text>
</comment>
<reference evidence="1 2" key="1">
    <citation type="submission" date="2016-04" db="EMBL/GenBank/DDBJ databases">
        <title>Draft genome of Fonsecaea erecta CBS 125763.</title>
        <authorList>
            <person name="Weiss V.A."/>
            <person name="Vicente V.A."/>
            <person name="Raittz R.T."/>
            <person name="Moreno L.F."/>
            <person name="De Souza E.M."/>
            <person name="Pedrosa F.O."/>
            <person name="Steffens M.B."/>
            <person name="Faoro H."/>
            <person name="Tadra-Sfeir M.Z."/>
            <person name="Najafzadeh M.J."/>
            <person name="Felipe M.S."/>
            <person name="Teixeira M."/>
            <person name="Sun J."/>
            <person name="Xi L."/>
            <person name="Gomes R."/>
            <person name="De Azevedo C.M."/>
            <person name="Salgado C.G."/>
            <person name="Da Silva M.B."/>
            <person name="Nascimento M.F."/>
            <person name="Queiroz-Telles F."/>
            <person name="Attili D.S."/>
            <person name="Gorbushina A."/>
        </authorList>
    </citation>
    <scope>NUCLEOTIDE SEQUENCE [LARGE SCALE GENOMIC DNA]</scope>
    <source>
        <strain evidence="1 2">CBS 125763</strain>
    </source>
</reference>
<dbReference type="EMBL" id="LVYI01000010">
    <property type="protein sequence ID" value="OAP55990.1"/>
    <property type="molecule type" value="Genomic_DNA"/>
</dbReference>
<sequence>MAQVPFPRIGSLIIDDDGFLQLANRPLTLEIQDLESEGIPLDVPRNRTYYTVGSYVDDLLNCHDNRLRHQPNAVNDIGDGVSQMAALTMLRAVRPDLFRRSLNHGPFVMLLTDMNRHNLIVDQNWNIMCHIDLEWTAILPVEFMQPPLWLTNRAVDQVEVDAYNKLREEFMLAFEEEEKKNQALLHDRDGLQLSSIMNMSWDLGTFWYVLAMRSPTGLHPVFYERIQPLYSRLHHEDDQFCLYAYPYWARQAHTFVNEKANHKAEYDKKLREAFEESP</sequence>
<gene>
    <name evidence="1" type="ORF">AYL99_10142</name>
</gene>
<evidence type="ECO:0000313" key="1">
    <source>
        <dbReference type="EMBL" id="OAP55990.1"/>
    </source>
</evidence>
<name>A0A178Z863_9EURO</name>
<organism evidence="1 2">
    <name type="scientific">Fonsecaea erecta</name>
    <dbReference type="NCBI Taxonomy" id="1367422"/>
    <lineage>
        <taxon>Eukaryota</taxon>
        <taxon>Fungi</taxon>
        <taxon>Dikarya</taxon>
        <taxon>Ascomycota</taxon>
        <taxon>Pezizomycotina</taxon>
        <taxon>Eurotiomycetes</taxon>
        <taxon>Chaetothyriomycetidae</taxon>
        <taxon>Chaetothyriales</taxon>
        <taxon>Herpotrichiellaceae</taxon>
        <taxon>Fonsecaea</taxon>
    </lineage>
</organism>
<evidence type="ECO:0000313" key="2">
    <source>
        <dbReference type="Proteomes" id="UP000078343"/>
    </source>
</evidence>
<dbReference type="AlphaFoldDB" id="A0A178Z863"/>
<accession>A0A178Z863</accession>
<dbReference type="Proteomes" id="UP000078343">
    <property type="component" value="Unassembled WGS sequence"/>
</dbReference>
<dbReference type="OrthoDB" id="3645574at2759"/>
<dbReference type="RefSeq" id="XP_018689357.1">
    <property type="nucleotide sequence ID" value="XM_018841648.1"/>
</dbReference>
<dbReference type="GeneID" id="30014310"/>
<keyword evidence="2" id="KW-1185">Reference proteome</keyword>
<protein>
    <recommendedName>
        <fullName evidence="3">Aminoglycoside phosphotransferase domain-containing protein</fullName>
    </recommendedName>
</protein>
<proteinExistence type="predicted"/>